<accession>A0ABW6SKB8</accession>
<dbReference type="RefSeq" id="WP_387409314.1">
    <property type="nucleotide sequence ID" value="NZ_CP191998.1"/>
</dbReference>
<keyword evidence="2" id="KW-1185">Reference proteome</keyword>
<reference evidence="1 2" key="1">
    <citation type="submission" date="2024-10" db="EMBL/GenBank/DDBJ databases">
        <title>The Natural Products Discovery Center: Release of the First 8490 Sequenced Strains for Exploring Actinobacteria Biosynthetic Diversity.</title>
        <authorList>
            <person name="Kalkreuter E."/>
            <person name="Kautsar S.A."/>
            <person name="Yang D."/>
            <person name="Bader C.D."/>
            <person name="Teijaro C.N."/>
            <person name="Fluegel L."/>
            <person name="Davis C.M."/>
            <person name="Simpson J.R."/>
            <person name="Lauterbach L."/>
            <person name="Steele A.D."/>
            <person name="Gui C."/>
            <person name="Meng S."/>
            <person name="Li G."/>
            <person name="Viehrig K."/>
            <person name="Ye F."/>
            <person name="Su P."/>
            <person name="Kiefer A.F."/>
            <person name="Nichols A."/>
            <person name="Cepeda A.J."/>
            <person name="Yan W."/>
            <person name="Fan B."/>
            <person name="Jiang Y."/>
            <person name="Adhikari A."/>
            <person name="Zheng C.-J."/>
            <person name="Schuster L."/>
            <person name="Cowan T.M."/>
            <person name="Smanski M.J."/>
            <person name="Chevrette M.G."/>
            <person name="De Carvalho L.P.S."/>
            <person name="Shen B."/>
        </authorList>
    </citation>
    <scope>NUCLEOTIDE SEQUENCE [LARGE SCALE GENOMIC DNA]</scope>
    <source>
        <strain evidence="1 2">NPDC002173</strain>
    </source>
</reference>
<organism evidence="1 2">
    <name type="scientific">Microtetraspora malaysiensis</name>
    <dbReference type="NCBI Taxonomy" id="161358"/>
    <lineage>
        <taxon>Bacteria</taxon>
        <taxon>Bacillati</taxon>
        <taxon>Actinomycetota</taxon>
        <taxon>Actinomycetes</taxon>
        <taxon>Streptosporangiales</taxon>
        <taxon>Streptosporangiaceae</taxon>
        <taxon>Microtetraspora</taxon>
    </lineage>
</organism>
<dbReference type="Proteomes" id="UP001602013">
    <property type="component" value="Unassembled WGS sequence"/>
</dbReference>
<name>A0ABW6SKB8_9ACTN</name>
<protein>
    <submittedName>
        <fullName evidence="1">Uncharacterized protein</fullName>
    </submittedName>
</protein>
<dbReference type="EMBL" id="JBIASD010000003">
    <property type="protein sequence ID" value="MFF3665328.1"/>
    <property type="molecule type" value="Genomic_DNA"/>
</dbReference>
<sequence>MTNTIMFNAARLASARPAAGVASVIPMRGKAVRVEALAGPVVFGVLADARQGIPAYRPAPVARPMGDEQLNSHITNGGVRGSRYAWREPVIT</sequence>
<gene>
    <name evidence="1" type="ORF">ACFYXI_07005</name>
</gene>
<proteinExistence type="predicted"/>
<comment type="caution">
    <text evidence="1">The sequence shown here is derived from an EMBL/GenBank/DDBJ whole genome shotgun (WGS) entry which is preliminary data.</text>
</comment>
<evidence type="ECO:0000313" key="2">
    <source>
        <dbReference type="Proteomes" id="UP001602013"/>
    </source>
</evidence>
<evidence type="ECO:0000313" key="1">
    <source>
        <dbReference type="EMBL" id="MFF3665328.1"/>
    </source>
</evidence>